<evidence type="ECO:0000259" key="10">
    <source>
        <dbReference type="SMART" id="SM00199"/>
    </source>
</evidence>
<dbReference type="InterPro" id="IPR001811">
    <property type="entry name" value="Chemokine_IL8-like_dom"/>
</dbReference>
<dbReference type="InterPro" id="IPR036048">
    <property type="entry name" value="Interleukin_8-like_sf"/>
</dbReference>
<reference evidence="12" key="1">
    <citation type="submission" date="2024-04" db="EMBL/GenBank/DDBJ databases">
        <title>Salinicola lusitanus LLJ914,a marine bacterium isolated from the Okinawa Trough.</title>
        <authorList>
            <person name="Li J."/>
        </authorList>
    </citation>
    <scope>NUCLEOTIDE SEQUENCE [LARGE SCALE GENOMIC DNA]</scope>
</reference>
<dbReference type="FunFam" id="2.40.50.40:FF:000002">
    <property type="entry name" value="C-C motif chemokine"/>
    <property type="match status" value="1"/>
</dbReference>
<evidence type="ECO:0000256" key="2">
    <source>
        <dbReference type="ARBA" id="ARBA00010868"/>
    </source>
</evidence>
<dbReference type="Proteomes" id="UP001460270">
    <property type="component" value="Unassembled WGS sequence"/>
</dbReference>
<dbReference type="GO" id="GO:0006955">
    <property type="term" value="P:immune response"/>
    <property type="evidence" value="ECO:0007669"/>
    <property type="project" value="InterPro"/>
</dbReference>
<dbReference type="InterPro" id="IPR039809">
    <property type="entry name" value="Chemokine_b/g/d"/>
</dbReference>
<keyword evidence="6" id="KW-1015">Disulfide bond</keyword>
<evidence type="ECO:0000256" key="9">
    <source>
        <dbReference type="RuleBase" id="RU361150"/>
    </source>
</evidence>
<evidence type="ECO:0000256" key="5">
    <source>
        <dbReference type="ARBA" id="ARBA00022729"/>
    </source>
</evidence>
<evidence type="ECO:0000256" key="6">
    <source>
        <dbReference type="ARBA" id="ARBA00023157"/>
    </source>
</evidence>
<protein>
    <recommendedName>
        <fullName evidence="9">C-C motif chemokine</fullName>
    </recommendedName>
</protein>
<evidence type="ECO:0000256" key="8">
    <source>
        <dbReference type="ARBA" id="ARBA00046726"/>
    </source>
</evidence>
<proteinExistence type="inferred from homology"/>
<keyword evidence="5 9" id="KW-0732">Signal</keyword>
<keyword evidence="12" id="KW-1185">Reference proteome</keyword>
<comment type="similarity">
    <text evidence="2 9">Belongs to the intercrine beta (chemokine CC) family.</text>
</comment>
<organism evidence="11 12">
    <name type="scientific">Mugilogobius chulae</name>
    <name type="common">yellowstripe goby</name>
    <dbReference type="NCBI Taxonomy" id="88201"/>
    <lineage>
        <taxon>Eukaryota</taxon>
        <taxon>Metazoa</taxon>
        <taxon>Chordata</taxon>
        <taxon>Craniata</taxon>
        <taxon>Vertebrata</taxon>
        <taxon>Euteleostomi</taxon>
        <taxon>Actinopterygii</taxon>
        <taxon>Neopterygii</taxon>
        <taxon>Teleostei</taxon>
        <taxon>Neoteleostei</taxon>
        <taxon>Acanthomorphata</taxon>
        <taxon>Gobiaria</taxon>
        <taxon>Gobiiformes</taxon>
        <taxon>Gobioidei</taxon>
        <taxon>Gobiidae</taxon>
        <taxon>Gobionellinae</taxon>
        <taxon>Mugilogobius</taxon>
    </lineage>
</organism>
<keyword evidence="3 9" id="KW-0202">Cytokine</keyword>
<dbReference type="Gene3D" id="2.40.50.40">
    <property type="match status" value="1"/>
</dbReference>
<evidence type="ECO:0000256" key="3">
    <source>
        <dbReference type="ARBA" id="ARBA00022514"/>
    </source>
</evidence>
<dbReference type="AlphaFoldDB" id="A0AAW0P1G9"/>
<dbReference type="SMART" id="SM00199">
    <property type="entry name" value="SCY"/>
    <property type="match status" value="1"/>
</dbReference>
<dbReference type="PROSITE" id="PS00472">
    <property type="entry name" value="SMALL_CYTOKINES_CC"/>
    <property type="match status" value="1"/>
</dbReference>
<gene>
    <name evidence="11" type="ORF">WMY93_015563</name>
</gene>
<evidence type="ECO:0000256" key="4">
    <source>
        <dbReference type="ARBA" id="ARBA00022525"/>
    </source>
</evidence>
<dbReference type="Pfam" id="PF00048">
    <property type="entry name" value="IL8"/>
    <property type="match status" value="1"/>
</dbReference>
<dbReference type="PANTHER" id="PTHR12015:SF183">
    <property type="entry name" value="C-C MOTIF CHEMOKINE 3"/>
    <property type="match status" value="1"/>
</dbReference>
<evidence type="ECO:0000256" key="7">
    <source>
        <dbReference type="ARBA" id="ARBA00044740"/>
    </source>
</evidence>
<dbReference type="GO" id="GO:0008009">
    <property type="term" value="F:chemokine activity"/>
    <property type="evidence" value="ECO:0007669"/>
    <property type="project" value="InterPro"/>
</dbReference>
<dbReference type="EMBL" id="JBBPFD010000011">
    <property type="protein sequence ID" value="KAK7906951.1"/>
    <property type="molecule type" value="Genomic_DNA"/>
</dbReference>
<comment type="subunit">
    <text evidence="8">Self-associates. Also heterodimer of MIP-1-alpha(4-69) and MIP-1-beta(3-69). Interacts with CCR1.</text>
</comment>
<dbReference type="GO" id="GO:0005615">
    <property type="term" value="C:extracellular space"/>
    <property type="evidence" value="ECO:0007669"/>
    <property type="project" value="UniProtKB-KW"/>
</dbReference>
<keyword evidence="9" id="KW-0145">Chemotaxis</keyword>
<feature type="domain" description="Chemokine interleukin-8-like" evidence="10">
    <location>
        <begin position="27"/>
        <end position="85"/>
    </location>
</feature>
<evidence type="ECO:0000313" key="11">
    <source>
        <dbReference type="EMBL" id="KAK7906951.1"/>
    </source>
</evidence>
<evidence type="ECO:0000256" key="1">
    <source>
        <dbReference type="ARBA" id="ARBA00004613"/>
    </source>
</evidence>
<dbReference type="InterPro" id="IPR000827">
    <property type="entry name" value="Chemokine_CC_CS"/>
</dbReference>
<feature type="chain" id="PRO_5043092064" description="C-C motif chemokine" evidence="9">
    <location>
        <begin position="23"/>
        <end position="90"/>
    </location>
</feature>
<dbReference type="CDD" id="cd00272">
    <property type="entry name" value="Chemokine_CC"/>
    <property type="match status" value="1"/>
</dbReference>
<keyword evidence="4 9" id="KW-0964">Secreted</keyword>
<comment type="subcellular location">
    <subcellularLocation>
        <location evidence="1 9">Secreted</location>
    </subcellularLocation>
</comment>
<sequence>MAKLMILLLAVTFVCCVSVCTSQNYIPDKCCFSFRRKPLPQTAVAKYVWTSSHCARTGVIFTMKLGLEKCVDPTENWVKKIMRFIDSKRI</sequence>
<comment type="caution">
    <text evidence="11">The sequence shown here is derived from an EMBL/GenBank/DDBJ whole genome shotgun (WGS) entry which is preliminary data.</text>
</comment>
<evidence type="ECO:0000313" key="12">
    <source>
        <dbReference type="Proteomes" id="UP001460270"/>
    </source>
</evidence>
<name>A0AAW0P1G9_9GOBI</name>
<dbReference type="PANTHER" id="PTHR12015">
    <property type="entry name" value="SMALL INDUCIBLE CYTOKINE A"/>
    <property type="match status" value="1"/>
</dbReference>
<accession>A0AAW0P1G9</accession>
<comment type="function">
    <text evidence="7">Monokine with inflammatory and chemokinetic properties. Binds to CCR1, CCR4 and CCR5. One of the major HIV-suppressive factors produced by CD8+ T-cells. Recombinant MIP-1-alpha induces a dose-dependent inhibition of different strains of HIV-1, HIV-2, and simian immunodeficiency virus (SIV).</text>
</comment>
<feature type="signal peptide" evidence="9">
    <location>
        <begin position="1"/>
        <end position="22"/>
    </location>
</feature>
<dbReference type="SUPFAM" id="SSF54117">
    <property type="entry name" value="Interleukin 8-like chemokines"/>
    <property type="match status" value="1"/>
</dbReference>